<dbReference type="AlphaFoldDB" id="A0A0E9R2V8"/>
<evidence type="ECO:0000313" key="1">
    <source>
        <dbReference type="EMBL" id="JAH22785.1"/>
    </source>
</evidence>
<dbReference type="EMBL" id="GBXM01085792">
    <property type="protein sequence ID" value="JAH22785.1"/>
    <property type="molecule type" value="Transcribed_RNA"/>
</dbReference>
<reference evidence="1" key="2">
    <citation type="journal article" date="2015" name="Fish Shellfish Immunol.">
        <title>Early steps in the European eel (Anguilla anguilla)-Vibrio vulnificus interaction in the gills: Role of the RtxA13 toxin.</title>
        <authorList>
            <person name="Callol A."/>
            <person name="Pajuelo D."/>
            <person name="Ebbesson L."/>
            <person name="Teles M."/>
            <person name="MacKenzie S."/>
            <person name="Amaro C."/>
        </authorList>
    </citation>
    <scope>NUCLEOTIDE SEQUENCE</scope>
</reference>
<proteinExistence type="predicted"/>
<organism evidence="1">
    <name type="scientific">Anguilla anguilla</name>
    <name type="common">European freshwater eel</name>
    <name type="synonym">Muraena anguilla</name>
    <dbReference type="NCBI Taxonomy" id="7936"/>
    <lineage>
        <taxon>Eukaryota</taxon>
        <taxon>Metazoa</taxon>
        <taxon>Chordata</taxon>
        <taxon>Craniata</taxon>
        <taxon>Vertebrata</taxon>
        <taxon>Euteleostomi</taxon>
        <taxon>Actinopterygii</taxon>
        <taxon>Neopterygii</taxon>
        <taxon>Teleostei</taxon>
        <taxon>Anguilliformes</taxon>
        <taxon>Anguillidae</taxon>
        <taxon>Anguilla</taxon>
    </lineage>
</organism>
<name>A0A0E9R2V8_ANGAN</name>
<protein>
    <submittedName>
        <fullName evidence="1">Uncharacterized protein</fullName>
    </submittedName>
</protein>
<reference evidence="1" key="1">
    <citation type="submission" date="2014-11" db="EMBL/GenBank/DDBJ databases">
        <authorList>
            <person name="Amaro Gonzalez C."/>
        </authorList>
    </citation>
    <scope>NUCLEOTIDE SEQUENCE</scope>
</reference>
<accession>A0A0E9R2V8</accession>
<sequence>MLINALLSLTNQQRNKQISSTFLIISSSSLFVCFEYNLDILFRFCTFAMKIILINTIK</sequence>
<dbReference type="EMBL" id="GBXM01099906">
    <property type="protein sequence ID" value="JAH08671.1"/>
    <property type="molecule type" value="Transcribed_RNA"/>
</dbReference>